<dbReference type="Gene3D" id="3.40.190.10">
    <property type="entry name" value="Periplasmic binding protein-like II"/>
    <property type="match status" value="2"/>
</dbReference>
<dbReference type="OrthoDB" id="9815002at2"/>
<dbReference type="CDD" id="cd13403">
    <property type="entry name" value="MLTF-like"/>
    <property type="match status" value="1"/>
</dbReference>
<sequence length="507" mass="55902">MRNRFTGILFGMVFCFAGGATLAAAPAAPAATAASAPAKPPSAATTTKTLELANKPWTGDFEQMLERRMIRVLVPFSRSLYYVDRGHERGLTAELVRDFERWVNKTYKDRLDERPLTVYLIPTTRDKLISGVASGLGDIAAGNITVTEARDKVVDFAAPADASDVNEIIATGPGAPAIASLDDLAGKTVHARPSTSYYESLLALNTRLVAAGKPRVVIVPLPDALEDEDKLEMLNVGLLQIVVIDDWKGRLWAQTLPKIKLHESLVLRDGGRVGWAHRSNSPQLAAALDQFYTGQVKKQGVIDYRLAQLNKRVKQLRNNAGAEEIKRLEQTIELFRKYGDKYGFDPIMLAAQGYQESQLRQDAKSHVGAIGVMQIMPATGKELAVGNIAQIEPNIHGGTKYMDQLMTRYFKDADFKGNNRSLFAFAAYNAGPGNIAKMRKLAAERGLDPDKWFNNVEIVTAEKIGIETTTYVRNIFKYYTSYKLLLDARAEQRRALEAVQGASAPKR</sequence>
<evidence type="ECO:0000313" key="7">
    <source>
        <dbReference type="Proteomes" id="UP000293671"/>
    </source>
</evidence>
<gene>
    <name evidence="6" type="ORF">EV670_1335</name>
</gene>
<dbReference type="PANTHER" id="PTHR37423:SF2">
    <property type="entry name" value="MEMBRANE-BOUND LYTIC MUREIN TRANSGLYCOSYLASE C"/>
    <property type="match status" value="1"/>
</dbReference>
<organism evidence="6 7">
    <name type="scientific">Rivibacter subsaxonicus</name>
    <dbReference type="NCBI Taxonomy" id="457575"/>
    <lineage>
        <taxon>Bacteria</taxon>
        <taxon>Pseudomonadati</taxon>
        <taxon>Pseudomonadota</taxon>
        <taxon>Betaproteobacteria</taxon>
        <taxon>Burkholderiales</taxon>
        <taxon>Rivibacter</taxon>
    </lineage>
</organism>
<comment type="subcellular location">
    <subcellularLocation>
        <location evidence="1">Cell outer membrane</location>
        <topology evidence="1">Peripheral membrane protein</topology>
    </subcellularLocation>
</comment>
<dbReference type="Pfam" id="PF00497">
    <property type="entry name" value="SBP_bac_3"/>
    <property type="match status" value="1"/>
</dbReference>
<keyword evidence="3" id="KW-0472">Membrane</keyword>
<evidence type="ECO:0000256" key="4">
    <source>
        <dbReference type="SAM" id="SignalP"/>
    </source>
</evidence>
<accession>A0A4Q7VVD2</accession>
<dbReference type="InterPro" id="IPR001638">
    <property type="entry name" value="Solute-binding_3/MltF_N"/>
</dbReference>
<dbReference type="RefSeq" id="WP_130431069.1">
    <property type="nucleotide sequence ID" value="NZ_SHKP01000005.1"/>
</dbReference>
<evidence type="ECO:0000256" key="2">
    <source>
        <dbReference type="ARBA" id="ARBA00007734"/>
    </source>
</evidence>
<dbReference type="SUPFAM" id="SSF53850">
    <property type="entry name" value="Periplasmic binding protein-like II"/>
    <property type="match status" value="1"/>
</dbReference>
<evidence type="ECO:0000313" key="6">
    <source>
        <dbReference type="EMBL" id="RZU00624.1"/>
    </source>
</evidence>
<keyword evidence="3" id="KW-0998">Cell outer membrane</keyword>
<feature type="domain" description="Solute-binding protein family 3/N-terminal" evidence="5">
    <location>
        <begin position="69"/>
        <end position="320"/>
    </location>
</feature>
<protein>
    <submittedName>
        <fullName evidence="6">Membrane-bound lytic murein transglycosylase MltF</fullName>
    </submittedName>
</protein>
<dbReference type="InterPro" id="IPR023346">
    <property type="entry name" value="Lysozyme-like_dom_sf"/>
</dbReference>
<keyword evidence="7" id="KW-1185">Reference proteome</keyword>
<dbReference type="SUPFAM" id="SSF53955">
    <property type="entry name" value="Lysozyme-like"/>
    <property type="match status" value="1"/>
</dbReference>
<dbReference type="EMBL" id="SHKP01000005">
    <property type="protein sequence ID" value="RZU00624.1"/>
    <property type="molecule type" value="Genomic_DNA"/>
</dbReference>
<dbReference type="CDD" id="cd01009">
    <property type="entry name" value="PBP2_YfhD_N"/>
    <property type="match status" value="1"/>
</dbReference>
<dbReference type="Proteomes" id="UP000293671">
    <property type="component" value="Unassembled WGS sequence"/>
</dbReference>
<reference evidence="6 7" key="1">
    <citation type="submission" date="2019-02" db="EMBL/GenBank/DDBJ databases">
        <title>Genomic Encyclopedia of Type Strains, Phase IV (KMG-IV): sequencing the most valuable type-strain genomes for metagenomic binning, comparative biology and taxonomic classification.</title>
        <authorList>
            <person name="Goeker M."/>
        </authorList>
    </citation>
    <scope>NUCLEOTIDE SEQUENCE [LARGE SCALE GENOMIC DNA]</scope>
    <source>
        <strain evidence="6 7">DSM 19570</strain>
    </source>
</reference>
<dbReference type="AlphaFoldDB" id="A0A4Q7VVD2"/>
<dbReference type="GO" id="GO:0009279">
    <property type="term" value="C:cell outer membrane"/>
    <property type="evidence" value="ECO:0007669"/>
    <property type="project" value="UniProtKB-SubCell"/>
</dbReference>
<dbReference type="InterPro" id="IPR008258">
    <property type="entry name" value="Transglycosylase_SLT_dom_1"/>
</dbReference>
<evidence type="ECO:0000256" key="3">
    <source>
        <dbReference type="ARBA" id="ARBA00023237"/>
    </source>
</evidence>
<evidence type="ECO:0000259" key="5">
    <source>
        <dbReference type="SMART" id="SM00062"/>
    </source>
</evidence>
<name>A0A4Q7VVD2_9BURK</name>
<dbReference type="Gene3D" id="1.10.530.10">
    <property type="match status" value="1"/>
</dbReference>
<evidence type="ECO:0000256" key="1">
    <source>
        <dbReference type="ARBA" id="ARBA00004339"/>
    </source>
</evidence>
<feature type="signal peptide" evidence="4">
    <location>
        <begin position="1"/>
        <end position="23"/>
    </location>
</feature>
<keyword evidence="4" id="KW-0732">Signal</keyword>
<comment type="caution">
    <text evidence="6">The sequence shown here is derived from an EMBL/GenBank/DDBJ whole genome shotgun (WGS) entry which is preliminary data.</text>
</comment>
<proteinExistence type="inferred from homology"/>
<comment type="similarity">
    <text evidence="2">Belongs to the transglycosylase Slt family.</text>
</comment>
<feature type="chain" id="PRO_5020776632" evidence="4">
    <location>
        <begin position="24"/>
        <end position="507"/>
    </location>
</feature>
<dbReference type="PANTHER" id="PTHR37423">
    <property type="entry name" value="SOLUBLE LYTIC MUREIN TRANSGLYCOSYLASE-RELATED"/>
    <property type="match status" value="1"/>
</dbReference>
<dbReference type="SMART" id="SM00062">
    <property type="entry name" value="PBPb"/>
    <property type="match status" value="1"/>
</dbReference>
<dbReference type="Pfam" id="PF01464">
    <property type="entry name" value="SLT"/>
    <property type="match status" value="1"/>
</dbReference>